<dbReference type="Pfam" id="PF10415">
    <property type="entry name" value="FumaraseC_C"/>
    <property type="match status" value="1"/>
</dbReference>
<evidence type="ECO:0000256" key="5">
    <source>
        <dbReference type="HAMAP-Rule" id="MF_00743"/>
    </source>
</evidence>
<feature type="active site" description="Proton donor/acceptor" evidence="5">
    <location>
        <position position="185"/>
    </location>
</feature>
<sequence length="461" mass="48680">MKPATRIERDSMGEVAVPADALYGAQTQRAVQNFAISRQPMPERFVRALLLQKAAAARANISLDQLPQDIGQAIDRASAQLLQSPDLMTHFPVEVFQTGSGTSSNMNANEVLATLATRLLSATPVSPNDHVNAGQSSNDSIPTVLHISAAQALSGELLPALDVLVQTLQDKIASDGHHVKTGRTHLMDAMPLRLGQELGGWCAQIDARRAQLRALLPTVCELAQGGTAVGTGINAHPQFAQRFCEELSALTGLTFRPAPDFFAALSAQDTAVALSGALKGLAVALMKIANDLRWMNSGPLAGLAEIELQALQPGSSIMPGKVNPVIPEAVTMVCAQVIGHDAAITVAGQSGNFQLNVMLPLIAHNLLDSLALLATASRALAEQAIRAFKVNEPGLQQALARNPILVTALNREIGYLNAAAIAKRAYAEGRPILDVAAEMTEIDRSTLQQMLDPAKLTDGGL</sequence>
<name>A0ABY6B3G9_9BURK</name>
<dbReference type="PRINTS" id="PR00145">
    <property type="entry name" value="ARGSUCLYASE"/>
</dbReference>
<dbReference type="Gene3D" id="1.10.40.30">
    <property type="entry name" value="Fumarase/aspartase (C-terminal domain)"/>
    <property type="match status" value="1"/>
</dbReference>
<feature type="domain" description="Fumarase C C-terminal" evidence="7">
    <location>
        <begin position="405"/>
        <end position="457"/>
    </location>
</feature>
<dbReference type="SUPFAM" id="SSF48557">
    <property type="entry name" value="L-aspartase-like"/>
    <property type="match status" value="1"/>
</dbReference>
<proteinExistence type="inferred from homology"/>
<dbReference type="Proteomes" id="UP001064933">
    <property type="component" value="Chromosome"/>
</dbReference>
<dbReference type="InterPro" id="IPR020557">
    <property type="entry name" value="Fumarate_lyase_CS"/>
</dbReference>
<comment type="caution">
    <text evidence="5">Lacks conserved residue(s) required for the propagation of feature annotation.</text>
</comment>
<keyword evidence="9" id="KW-1185">Reference proteome</keyword>
<feature type="binding site" evidence="5">
    <location>
        <begin position="100"/>
        <end position="102"/>
    </location>
    <ligand>
        <name>substrate</name>
    </ligand>
</feature>
<dbReference type="RefSeq" id="WP_261759090.1">
    <property type="nucleotide sequence ID" value="NZ_CP104562.2"/>
</dbReference>
<reference evidence="8" key="1">
    <citation type="submission" date="2022-10" db="EMBL/GenBank/DDBJ databases">
        <title>Characterization and whole genome sequencing of a new Roseateles species, isolated from fresh water.</title>
        <authorList>
            <person name="Guliayeva D.Y."/>
            <person name="Akhremchuk A.E."/>
            <person name="Sikolenko M.A."/>
            <person name="Valentovich L.N."/>
            <person name="Sidarenka A.V."/>
        </authorList>
    </citation>
    <scope>NUCLEOTIDE SEQUENCE</scope>
    <source>
        <strain evidence="8">BIM B-1768</strain>
    </source>
</reference>
<feature type="site" description="Important for catalytic activity" evidence="5">
    <location>
        <position position="328"/>
    </location>
</feature>
<dbReference type="InterPro" id="IPR005677">
    <property type="entry name" value="Fum_hydII"/>
</dbReference>
<dbReference type="EC" id="4.2.1.2" evidence="5"/>
<comment type="pathway">
    <text evidence="5">Carbohydrate metabolism; tricarboxylic acid cycle; (S)-malate from fumarate: step 1/1.</text>
</comment>
<evidence type="ECO:0000259" key="6">
    <source>
        <dbReference type="Pfam" id="PF00206"/>
    </source>
</evidence>
<keyword evidence="2 5" id="KW-0963">Cytoplasm</keyword>
<dbReference type="Gene3D" id="1.20.200.10">
    <property type="entry name" value="Fumarase/aspartase (Central domain)"/>
    <property type="match status" value="1"/>
</dbReference>
<protein>
    <recommendedName>
        <fullName evidence="5">Fumarate hydratase class II</fullName>
        <shortName evidence="5">Fumarase C</shortName>
        <ecNumber evidence="5">4.2.1.2</ecNumber>
    </recommendedName>
    <alternativeName>
        <fullName evidence="5">Aerobic fumarase</fullName>
    </alternativeName>
    <alternativeName>
        <fullName evidence="5">Iron-independent fumarase</fullName>
    </alternativeName>
</protein>
<comment type="subunit">
    <text evidence="5">Homotetramer.</text>
</comment>
<keyword evidence="4 5" id="KW-0456">Lyase</keyword>
<feature type="binding site" evidence="5">
    <location>
        <position position="316"/>
    </location>
    <ligand>
        <name>substrate</name>
    </ligand>
</feature>
<dbReference type="Pfam" id="PF00206">
    <property type="entry name" value="Lyase_1"/>
    <property type="match status" value="1"/>
</dbReference>
<evidence type="ECO:0000259" key="7">
    <source>
        <dbReference type="Pfam" id="PF10415"/>
    </source>
</evidence>
<evidence type="ECO:0000256" key="1">
    <source>
        <dbReference type="ARBA" id="ARBA00009084"/>
    </source>
</evidence>
<keyword evidence="3 5" id="KW-0816">Tricarboxylic acid cycle</keyword>
<dbReference type="HAMAP" id="MF_00743">
    <property type="entry name" value="FumaraseC"/>
    <property type="match status" value="1"/>
</dbReference>
<feature type="binding site" evidence="5">
    <location>
        <position position="184"/>
    </location>
    <ligand>
        <name>substrate</name>
    </ligand>
</feature>
<comment type="miscellaneous">
    <text evidence="5">There are 2 substrate-binding sites: the catalytic A site, and the non-catalytic B site that may play a role in the transfer of substrate or product between the active site and the solvent. Alternatively, the B site may bind allosteric effectors.</text>
</comment>
<evidence type="ECO:0000256" key="3">
    <source>
        <dbReference type="ARBA" id="ARBA00022532"/>
    </source>
</evidence>
<comment type="catalytic activity">
    <reaction evidence="5">
        <text>(S)-malate = fumarate + H2O</text>
        <dbReference type="Rhea" id="RHEA:12460"/>
        <dbReference type="ChEBI" id="CHEBI:15377"/>
        <dbReference type="ChEBI" id="CHEBI:15589"/>
        <dbReference type="ChEBI" id="CHEBI:29806"/>
        <dbReference type="EC" id="4.2.1.2"/>
    </reaction>
</comment>
<dbReference type="Gene3D" id="1.10.275.10">
    <property type="entry name" value="Fumarase/aspartase (N-terminal domain)"/>
    <property type="match status" value="1"/>
</dbReference>
<feature type="active site" evidence="5">
    <location>
        <position position="315"/>
    </location>
</feature>
<dbReference type="InterPro" id="IPR024083">
    <property type="entry name" value="Fumarase/histidase_N"/>
</dbReference>
<dbReference type="EMBL" id="CP104562">
    <property type="protein sequence ID" value="UXH79270.1"/>
    <property type="molecule type" value="Genomic_DNA"/>
</dbReference>
<dbReference type="PANTHER" id="PTHR11444:SF22">
    <property type="entry name" value="FUMARATE HYDRATASE CLASS II"/>
    <property type="match status" value="1"/>
</dbReference>
<dbReference type="InterPro" id="IPR022761">
    <property type="entry name" value="Fumarate_lyase_N"/>
</dbReference>
<evidence type="ECO:0000256" key="2">
    <source>
        <dbReference type="ARBA" id="ARBA00022490"/>
    </source>
</evidence>
<evidence type="ECO:0000313" key="9">
    <source>
        <dbReference type="Proteomes" id="UP001064933"/>
    </source>
</evidence>
<dbReference type="InterPro" id="IPR018951">
    <property type="entry name" value="Fumarase_C_C"/>
</dbReference>
<evidence type="ECO:0000256" key="4">
    <source>
        <dbReference type="ARBA" id="ARBA00023239"/>
    </source>
</evidence>
<comment type="similarity">
    <text evidence="1 5">Belongs to the class-II fumarase/aspartase family. Fumarase subfamily.</text>
</comment>
<dbReference type="PANTHER" id="PTHR11444">
    <property type="entry name" value="ASPARTATEAMMONIA/ARGININOSUCCINATE/ADENYLOSUCCINATE LYASE"/>
    <property type="match status" value="1"/>
</dbReference>
<feature type="binding site" evidence="5">
    <location>
        <begin position="136"/>
        <end position="138"/>
    </location>
    <ligand>
        <name>substrate</name>
    </ligand>
</feature>
<organism evidence="8 9">
    <name type="scientific">Roseateles amylovorans</name>
    <dbReference type="NCBI Taxonomy" id="2978473"/>
    <lineage>
        <taxon>Bacteria</taxon>
        <taxon>Pseudomonadati</taxon>
        <taxon>Pseudomonadota</taxon>
        <taxon>Betaproteobacteria</taxon>
        <taxon>Burkholderiales</taxon>
        <taxon>Sphaerotilaceae</taxon>
        <taxon>Roseateles</taxon>
    </lineage>
</organism>
<accession>A0ABY6B3G9</accession>
<comment type="subcellular location">
    <subcellularLocation>
        <location evidence="5">Cytoplasm</location>
    </subcellularLocation>
</comment>
<evidence type="ECO:0000313" key="8">
    <source>
        <dbReference type="EMBL" id="UXH79270.1"/>
    </source>
</evidence>
<comment type="function">
    <text evidence="5">Involved in the TCA cycle. Catalyzes the stereospecific interconversion of fumarate to L-malate.</text>
</comment>
<dbReference type="InterPro" id="IPR000362">
    <property type="entry name" value="Fumarate_lyase_fam"/>
</dbReference>
<dbReference type="PROSITE" id="PS00163">
    <property type="entry name" value="FUMARATE_LYASES"/>
    <property type="match status" value="1"/>
</dbReference>
<feature type="binding site" evidence="5">
    <location>
        <begin position="321"/>
        <end position="323"/>
    </location>
    <ligand>
        <name>substrate</name>
    </ligand>
</feature>
<dbReference type="InterPro" id="IPR008948">
    <property type="entry name" value="L-Aspartase-like"/>
</dbReference>
<gene>
    <name evidence="5" type="primary">fumC</name>
    <name evidence="8" type="ORF">N4261_04865</name>
</gene>
<dbReference type="PRINTS" id="PR00149">
    <property type="entry name" value="FUMRATELYASE"/>
</dbReference>
<feature type="domain" description="Fumarate lyase N-terminal" evidence="6">
    <location>
        <begin position="13"/>
        <end position="339"/>
    </location>
</feature>